<evidence type="ECO:0000313" key="2">
    <source>
        <dbReference type="EMBL" id="KAE8693950.1"/>
    </source>
</evidence>
<sequence>MESGNMSGVHDTGSDLNLDQDATPSENPRISADKKPTAPSHSSSPGEHLGDCSGVTSISVNRQPSDNDLATPIPRTPSTKQPTEGSERTPSHVFGRTTTAATREWSMRSNESLFSLHTGNMSFTTEQLKLISKSGKFCCGYDSTLSSPLLPETPWNNMSATEFARHGGNLNLNSESLLSIRTGNMSFTSDQMNWMSKSGELNICFDPTNSGRLPDTPCKNQTVAEINEGCDGKNEAEATDTVEKEPRVRKHSVNKELSLSMPRDSEATESQHHEGDVHQEPTDASVKAFAFPILTGDADKNGSSTQSTEQTQQSQCSTTETPETLSEAANKTETTPETPKLGSPKETRESTSGNPKPQSPAATRKWLACFSCCTASATP</sequence>
<comment type="caution">
    <text evidence="2">The sequence shown here is derived from an EMBL/GenBank/DDBJ whole genome shotgun (WGS) entry which is preliminary data.</text>
</comment>
<feature type="region of interest" description="Disordered" evidence="1">
    <location>
        <begin position="229"/>
        <end position="283"/>
    </location>
</feature>
<accession>A0A6A2ZQB4</accession>
<feature type="compositionally biased region" description="Low complexity" evidence="1">
    <location>
        <begin position="303"/>
        <end position="324"/>
    </location>
</feature>
<feature type="compositionally biased region" description="Polar residues" evidence="1">
    <location>
        <begin position="14"/>
        <end position="28"/>
    </location>
</feature>
<protein>
    <submittedName>
        <fullName evidence="2">Uncharacterized protein</fullName>
    </submittedName>
</protein>
<dbReference type="PANTHER" id="PTHR33673">
    <property type="entry name" value="SUPPRESSOR SRP40-LIKE PROTEIN"/>
    <property type="match status" value="1"/>
</dbReference>
<proteinExistence type="predicted"/>
<feature type="region of interest" description="Disordered" evidence="1">
    <location>
        <begin position="295"/>
        <end position="362"/>
    </location>
</feature>
<dbReference type="AlphaFoldDB" id="A0A6A2ZQB4"/>
<dbReference type="Proteomes" id="UP000436088">
    <property type="component" value="Unassembled WGS sequence"/>
</dbReference>
<keyword evidence="3" id="KW-1185">Reference proteome</keyword>
<feature type="compositionally biased region" description="Polar residues" evidence="1">
    <location>
        <begin position="327"/>
        <end position="337"/>
    </location>
</feature>
<reference evidence="2" key="1">
    <citation type="submission" date="2019-09" db="EMBL/GenBank/DDBJ databases">
        <title>Draft genome information of white flower Hibiscus syriacus.</title>
        <authorList>
            <person name="Kim Y.-M."/>
        </authorList>
    </citation>
    <scope>NUCLEOTIDE SEQUENCE [LARGE SCALE GENOMIC DNA]</scope>
    <source>
        <strain evidence="2">YM2019G1</strain>
    </source>
</reference>
<organism evidence="2 3">
    <name type="scientific">Hibiscus syriacus</name>
    <name type="common">Rose of Sharon</name>
    <dbReference type="NCBI Taxonomy" id="106335"/>
    <lineage>
        <taxon>Eukaryota</taxon>
        <taxon>Viridiplantae</taxon>
        <taxon>Streptophyta</taxon>
        <taxon>Embryophyta</taxon>
        <taxon>Tracheophyta</taxon>
        <taxon>Spermatophyta</taxon>
        <taxon>Magnoliopsida</taxon>
        <taxon>eudicotyledons</taxon>
        <taxon>Gunneridae</taxon>
        <taxon>Pentapetalae</taxon>
        <taxon>rosids</taxon>
        <taxon>malvids</taxon>
        <taxon>Malvales</taxon>
        <taxon>Malvaceae</taxon>
        <taxon>Malvoideae</taxon>
        <taxon>Hibiscus</taxon>
    </lineage>
</organism>
<feature type="compositionally biased region" description="Polar residues" evidence="1">
    <location>
        <begin position="54"/>
        <end position="68"/>
    </location>
</feature>
<feature type="compositionally biased region" description="Basic and acidic residues" evidence="1">
    <location>
        <begin position="230"/>
        <end position="246"/>
    </location>
</feature>
<evidence type="ECO:0000313" key="3">
    <source>
        <dbReference type="Proteomes" id="UP000436088"/>
    </source>
</evidence>
<feature type="compositionally biased region" description="Basic and acidic residues" evidence="1">
    <location>
        <begin position="263"/>
        <end position="281"/>
    </location>
</feature>
<name>A0A6A2ZQB4_HIBSY</name>
<gene>
    <name evidence="2" type="ORF">F3Y22_tig00110788pilonHSYRG00158</name>
</gene>
<evidence type="ECO:0000256" key="1">
    <source>
        <dbReference type="SAM" id="MobiDB-lite"/>
    </source>
</evidence>
<dbReference type="EMBL" id="VEPZ02001112">
    <property type="protein sequence ID" value="KAE8693950.1"/>
    <property type="molecule type" value="Genomic_DNA"/>
</dbReference>
<dbReference type="PANTHER" id="PTHR33673:SF38">
    <property type="entry name" value="CHROMODOMAIN-HELICASE-DNA-BINDING PROTEIN 7-LIKE"/>
    <property type="match status" value="1"/>
</dbReference>
<feature type="region of interest" description="Disordered" evidence="1">
    <location>
        <begin position="1"/>
        <end position="102"/>
    </location>
</feature>